<dbReference type="RefSeq" id="XP_040740539.1">
    <property type="nucleotide sequence ID" value="XM_040891936.1"/>
</dbReference>
<accession>A0A1Y1VZ64</accession>
<dbReference type="GeneID" id="63808584"/>
<organism evidence="1 2">
    <name type="scientific">Linderina pennispora</name>
    <dbReference type="NCBI Taxonomy" id="61395"/>
    <lineage>
        <taxon>Eukaryota</taxon>
        <taxon>Fungi</taxon>
        <taxon>Fungi incertae sedis</taxon>
        <taxon>Zoopagomycota</taxon>
        <taxon>Kickxellomycotina</taxon>
        <taxon>Kickxellomycetes</taxon>
        <taxon>Kickxellales</taxon>
        <taxon>Kickxellaceae</taxon>
        <taxon>Linderina</taxon>
    </lineage>
</organism>
<name>A0A1Y1VZ64_9FUNG</name>
<dbReference type="AlphaFoldDB" id="A0A1Y1VZ64"/>
<evidence type="ECO:0000313" key="2">
    <source>
        <dbReference type="Proteomes" id="UP000193922"/>
    </source>
</evidence>
<evidence type="ECO:0000313" key="1">
    <source>
        <dbReference type="EMBL" id="ORX66551.1"/>
    </source>
</evidence>
<dbReference type="Proteomes" id="UP000193922">
    <property type="component" value="Unassembled WGS sequence"/>
</dbReference>
<keyword evidence="2" id="KW-1185">Reference proteome</keyword>
<sequence>MTRLYSGEGHGTSQLGSSISGRAADWKHTGMSAATFRSRTCCRSRAHGGWCRARRKRSKKRVAKDTIYVSMCVAFRIARILNQLPSDGISIQKCASGVTISAIEMDRVKGYILMKKG</sequence>
<dbReference type="EMBL" id="MCFD01000015">
    <property type="protein sequence ID" value="ORX66551.1"/>
    <property type="molecule type" value="Genomic_DNA"/>
</dbReference>
<comment type="caution">
    <text evidence="1">The sequence shown here is derived from an EMBL/GenBank/DDBJ whole genome shotgun (WGS) entry which is preliminary data.</text>
</comment>
<gene>
    <name evidence="1" type="ORF">DL89DRAFT_64790</name>
</gene>
<proteinExistence type="predicted"/>
<protein>
    <submittedName>
        <fullName evidence="1">Uncharacterized protein</fullName>
    </submittedName>
</protein>
<reference evidence="1 2" key="1">
    <citation type="submission" date="2016-07" db="EMBL/GenBank/DDBJ databases">
        <title>Pervasive Adenine N6-methylation of Active Genes in Fungi.</title>
        <authorList>
            <consortium name="DOE Joint Genome Institute"/>
            <person name="Mondo S.J."/>
            <person name="Dannebaum R.O."/>
            <person name="Kuo R.C."/>
            <person name="Labutti K."/>
            <person name="Haridas S."/>
            <person name="Kuo A."/>
            <person name="Salamov A."/>
            <person name="Ahrendt S.R."/>
            <person name="Lipzen A."/>
            <person name="Sullivan W."/>
            <person name="Andreopoulos W.B."/>
            <person name="Clum A."/>
            <person name="Lindquist E."/>
            <person name="Daum C."/>
            <person name="Ramamoorthy G.K."/>
            <person name="Gryganskyi A."/>
            <person name="Culley D."/>
            <person name="Magnuson J.K."/>
            <person name="James T.Y."/>
            <person name="O'Malley M.A."/>
            <person name="Stajich J.E."/>
            <person name="Spatafora J.W."/>
            <person name="Visel A."/>
            <person name="Grigoriev I.V."/>
        </authorList>
    </citation>
    <scope>NUCLEOTIDE SEQUENCE [LARGE SCALE GENOMIC DNA]</scope>
    <source>
        <strain evidence="1 2">ATCC 12442</strain>
    </source>
</reference>